<dbReference type="Gene3D" id="3.40.50.300">
    <property type="entry name" value="P-loop containing nucleotide triphosphate hydrolases"/>
    <property type="match status" value="1"/>
</dbReference>
<protein>
    <submittedName>
        <fullName evidence="2">KAP family P-loop domain-containing protein</fullName>
    </submittedName>
</protein>
<dbReference type="SUPFAM" id="SSF52540">
    <property type="entry name" value="P-loop containing nucleoside triphosphate hydrolases"/>
    <property type="match status" value="1"/>
</dbReference>
<dbReference type="Pfam" id="PF07693">
    <property type="entry name" value="KAP_NTPase"/>
    <property type="match status" value="1"/>
</dbReference>
<sequence>MTDYLSRGPYLELLKNIIENQNKTKKGLSFAIDGEWGCGKTWLLNELEKQLSKNKEYLIFHYNAWENDYYDEPLIAILSVMIEKLNEVTKQKSIYESTVDVLLNEVLNDLKLLICGMVQEVTKFDLEKSINHKKGIFKRITQGTKIVTKDIDNLLPLKNTITVVRNNIIKLSNKLNIILVVDELDRCLPEYSIKVLERLHHVCNEMPVIQILAINKKDLSFGIAKVFGMNTQGYDNEKFADKYLQKFIQLIITLNNGNITEEENILNGIDEGFSDALVIEKPQLIEFYKNLMDGINSRTQKQICKQVSLVHKLTVLSGHEMKYYSYGLLCCELMYCIKFIFLKEKSDFNIQHIQGNIFKIQSSNINDKYQIINPQLFYANLDKIFRTEYQVVTDIQISPREQDKQLSGFMCDKCSAQLMNYFVDQYYVATKWPNVYLMDEIFNSERDFLKSFKKILKQF</sequence>
<dbReference type="RefSeq" id="WP_074645066.1">
    <property type="nucleotide sequence ID" value="NZ_FOFU01000010.1"/>
</dbReference>
<name>A0A1H9IS38_9SPIR</name>
<dbReference type="InterPro" id="IPR027417">
    <property type="entry name" value="P-loop_NTPase"/>
</dbReference>
<evidence type="ECO:0000259" key="1">
    <source>
        <dbReference type="Pfam" id="PF07693"/>
    </source>
</evidence>
<organism evidence="2 3">
    <name type="scientific">Treponema bryantii</name>
    <dbReference type="NCBI Taxonomy" id="163"/>
    <lineage>
        <taxon>Bacteria</taxon>
        <taxon>Pseudomonadati</taxon>
        <taxon>Spirochaetota</taxon>
        <taxon>Spirochaetia</taxon>
        <taxon>Spirochaetales</taxon>
        <taxon>Treponemataceae</taxon>
        <taxon>Treponema</taxon>
    </lineage>
</organism>
<gene>
    <name evidence="2" type="ORF">SAMN04487977_11084</name>
</gene>
<dbReference type="AlphaFoldDB" id="A0A1H9IS38"/>
<proteinExistence type="predicted"/>
<accession>A0A1H9IS38</accession>
<reference evidence="2 3" key="1">
    <citation type="submission" date="2016-10" db="EMBL/GenBank/DDBJ databases">
        <authorList>
            <person name="de Groot N.N."/>
        </authorList>
    </citation>
    <scope>NUCLEOTIDE SEQUENCE [LARGE SCALE GENOMIC DNA]</scope>
    <source>
        <strain evidence="2 3">B25</strain>
    </source>
</reference>
<dbReference type="InterPro" id="IPR011646">
    <property type="entry name" value="KAP_P-loop"/>
</dbReference>
<keyword evidence="3" id="KW-1185">Reference proteome</keyword>
<evidence type="ECO:0000313" key="2">
    <source>
        <dbReference type="EMBL" id="SEQ77376.1"/>
    </source>
</evidence>
<feature type="domain" description="KAP NTPase" evidence="1">
    <location>
        <begin position="9"/>
        <end position="264"/>
    </location>
</feature>
<dbReference type="EMBL" id="FOFU01000010">
    <property type="protein sequence ID" value="SEQ77376.1"/>
    <property type="molecule type" value="Genomic_DNA"/>
</dbReference>
<dbReference type="OrthoDB" id="356009at2"/>
<dbReference type="Proteomes" id="UP000182360">
    <property type="component" value="Unassembled WGS sequence"/>
</dbReference>
<evidence type="ECO:0000313" key="3">
    <source>
        <dbReference type="Proteomes" id="UP000182360"/>
    </source>
</evidence>